<evidence type="ECO:0000256" key="1">
    <source>
        <dbReference type="ARBA" id="ARBA00004651"/>
    </source>
</evidence>
<feature type="domain" description="ABC transporter" evidence="6">
    <location>
        <begin position="326"/>
        <end position="567"/>
    </location>
</feature>
<dbReference type="InterPro" id="IPR027417">
    <property type="entry name" value="P-loop_NTPase"/>
</dbReference>
<dbReference type="Pfam" id="PF00005">
    <property type="entry name" value="ABC_tran"/>
    <property type="match status" value="1"/>
</dbReference>
<dbReference type="SUPFAM" id="SSF90123">
    <property type="entry name" value="ABC transporter transmembrane region"/>
    <property type="match status" value="1"/>
</dbReference>
<dbReference type="PANTHER" id="PTHR43394">
    <property type="entry name" value="ATP-DEPENDENT PERMEASE MDL1, MITOCHONDRIAL"/>
    <property type="match status" value="1"/>
</dbReference>
<dbReference type="Pfam" id="PF00664">
    <property type="entry name" value="ABC_membrane"/>
    <property type="match status" value="1"/>
</dbReference>
<feature type="transmembrane region" description="Helical" evidence="5">
    <location>
        <begin position="270"/>
        <end position="293"/>
    </location>
</feature>
<comment type="caution">
    <text evidence="8">The sequence shown here is derived from an EMBL/GenBank/DDBJ whole genome shotgun (WGS) entry which is preliminary data.</text>
</comment>
<evidence type="ECO:0000259" key="7">
    <source>
        <dbReference type="PROSITE" id="PS50929"/>
    </source>
</evidence>
<dbReference type="InterPro" id="IPR011527">
    <property type="entry name" value="ABC1_TM_dom"/>
</dbReference>
<accession>A0ABP4KDA6</accession>
<keyword evidence="3 5" id="KW-1133">Transmembrane helix</keyword>
<evidence type="ECO:0000259" key="6">
    <source>
        <dbReference type="PROSITE" id="PS50893"/>
    </source>
</evidence>
<dbReference type="InterPro" id="IPR036640">
    <property type="entry name" value="ABC1_TM_sf"/>
</dbReference>
<dbReference type="InterPro" id="IPR039421">
    <property type="entry name" value="Type_1_exporter"/>
</dbReference>
<feature type="transmembrane region" description="Helical" evidence="5">
    <location>
        <begin position="240"/>
        <end position="264"/>
    </location>
</feature>
<keyword evidence="8" id="KW-0067">ATP-binding</keyword>
<dbReference type="Proteomes" id="UP001501470">
    <property type="component" value="Unassembled WGS sequence"/>
</dbReference>
<sequence>MTGSRILRRSLTRNRARLTAGTGLISLHQLAEATVPVLIGVGIDRAVAPGDGTALLLWVAALAALFVGLHLCYRFGARQLMLAIANEAYLLRGELAARIVHPRRLRTDLRAGELLTVSSTDADNVSYLLDYVPRIAGAITATAVSAAVLLAVDWRLGLVVLVGTPVVLVGMQFAGPLITRRVTEQQELAGKATALATDLVSGVRPLRGLGAERAAARRYRDVSQASLRAALRAAGTQSRYLAFSTAGSALLACGVAVLAGWFALDGRISVGEFIMVIGLAQFLLEPIGLLAIVPSWVAEARASADRCALVLGADLLLPAGAEQKTVAEPHLVLAAVRHGTLEGLDLTVRPGEFVGVVTPRSADGEALVRLLAGGVPPDEFEGSVTLGGVALHDLEPAGARALMLVEPHHTDLFTGTVAANVALLEDGGAADQAGDQAALAAALEASAAAEVVDGHPDGMLRHVAERGATLSGGQRQRLALARALLARPPILVLHDPTTAVDTVTEHSIARSVRALRQGSTTVVITSSPAMLAVTDRVVVVDDGRVSVEGGHAELGATHDDYRKVVLR</sequence>
<feature type="transmembrane region" description="Helical" evidence="5">
    <location>
        <begin position="55"/>
        <end position="73"/>
    </location>
</feature>
<feature type="transmembrane region" description="Helical" evidence="5">
    <location>
        <begin position="158"/>
        <end position="178"/>
    </location>
</feature>
<feature type="domain" description="ABC transmembrane type-1" evidence="7">
    <location>
        <begin position="20"/>
        <end position="291"/>
    </location>
</feature>
<feature type="transmembrane region" description="Helical" evidence="5">
    <location>
        <begin position="21"/>
        <end position="43"/>
    </location>
</feature>
<proteinExistence type="predicted"/>
<dbReference type="PROSITE" id="PS50893">
    <property type="entry name" value="ABC_TRANSPORTER_2"/>
    <property type="match status" value="1"/>
</dbReference>
<organism evidence="8 9">
    <name type="scientific">Dactylosporangium maewongense</name>
    <dbReference type="NCBI Taxonomy" id="634393"/>
    <lineage>
        <taxon>Bacteria</taxon>
        <taxon>Bacillati</taxon>
        <taxon>Actinomycetota</taxon>
        <taxon>Actinomycetes</taxon>
        <taxon>Micromonosporales</taxon>
        <taxon>Micromonosporaceae</taxon>
        <taxon>Dactylosporangium</taxon>
    </lineage>
</organism>
<gene>
    <name evidence="8" type="ORF">GCM10009827_004240</name>
</gene>
<dbReference type="RefSeq" id="WP_344498879.1">
    <property type="nucleotide sequence ID" value="NZ_BAAAQD010000001.1"/>
</dbReference>
<protein>
    <submittedName>
        <fullName evidence="8">ABC transporter ATP-binding protein</fullName>
    </submittedName>
</protein>
<keyword evidence="2 5" id="KW-0812">Transmembrane</keyword>
<evidence type="ECO:0000256" key="5">
    <source>
        <dbReference type="SAM" id="Phobius"/>
    </source>
</evidence>
<dbReference type="SUPFAM" id="SSF52540">
    <property type="entry name" value="P-loop containing nucleoside triphosphate hydrolases"/>
    <property type="match status" value="1"/>
</dbReference>
<evidence type="ECO:0000256" key="2">
    <source>
        <dbReference type="ARBA" id="ARBA00022692"/>
    </source>
</evidence>
<keyword evidence="9" id="KW-1185">Reference proteome</keyword>
<keyword evidence="4 5" id="KW-0472">Membrane</keyword>
<feature type="transmembrane region" description="Helical" evidence="5">
    <location>
        <begin position="135"/>
        <end position="152"/>
    </location>
</feature>
<dbReference type="Gene3D" id="3.40.50.300">
    <property type="entry name" value="P-loop containing nucleotide triphosphate hydrolases"/>
    <property type="match status" value="1"/>
</dbReference>
<dbReference type="GO" id="GO:0005524">
    <property type="term" value="F:ATP binding"/>
    <property type="evidence" value="ECO:0007669"/>
    <property type="project" value="UniProtKB-KW"/>
</dbReference>
<dbReference type="EMBL" id="BAAAQD010000001">
    <property type="protein sequence ID" value="GAA1499939.1"/>
    <property type="molecule type" value="Genomic_DNA"/>
</dbReference>
<dbReference type="InterPro" id="IPR003439">
    <property type="entry name" value="ABC_transporter-like_ATP-bd"/>
</dbReference>
<comment type="subcellular location">
    <subcellularLocation>
        <location evidence="1">Cell membrane</location>
        <topology evidence="1">Multi-pass membrane protein</topology>
    </subcellularLocation>
</comment>
<evidence type="ECO:0000256" key="4">
    <source>
        <dbReference type="ARBA" id="ARBA00023136"/>
    </source>
</evidence>
<keyword evidence="8" id="KW-0547">Nucleotide-binding</keyword>
<dbReference type="PROSITE" id="PS50929">
    <property type="entry name" value="ABC_TM1F"/>
    <property type="match status" value="1"/>
</dbReference>
<evidence type="ECO:0000313" key="8">
    <source>
        <dbReference type="EMBL" id="GAA1499939.1"/>
    </source>
</evidence>
<dbReference type="PANTHER" id="PTHR43394:SF1">
    <property type="entry name" value="ATP-BINDING CASSETTE SUB-FAMILY B MEMBER 10, MITOCHONDRIAL"/>
    <property type="match status" value="1"/>
</dbReference>
<dbReference type="Gene3D" id="1.20.1560.10">
    <property type="entry name" value="ABC transporter type 1, transmembrane domain"/>
    <property type="match status" value="1"/>
</dbReference>
<reference evidence="9" key="1">
    <citation type="journal article" date="2019" name="Int. J. Syst. Evol. Microbiol.">
        <title>The Global Catalogue of Microorganisms (GCM) 10K type strain sequencing project: providing services to taxonomists for standard genome sequencing and annotation.</title>
        <authorList>
            <consortium name="The Broad Institute Genomics Platform"/>
            <consortium name="The Broad Institute Genome Sequencing Center for Infectious Disease"/>
            <person name="Wu L."/>
            <person name="Ma J."/>
        </authorList>
    </citation>
    <scope>NUCLEOTIDE SEQUENCE [LARGE SCALE GENOMIC DNA]</scope>
    <source>
        <strain evidence="9">JCM 15933</strain>
    </source>
</reference>
<dbReference type="InterPro" id="IPR017871">
    <property type="entry name" value="ABC_transporter-like_CS"/>
</dbReference>
<evidence type="ECO:0000256" key="3">
    <source>
        <dbReference type="ARBA" id="ARBA00022989"/>
    </source>
</evidence>
<evidence type="ECO:0000313" key="9">
    <source>
        <dbReference type="Proteomes" id="UP001501470"/>
    </source>
</evidence>
<name>A0ABP4KDA6_9ACTN</name>
<dbReference type="PROSITE" id="PS00211">
    <property type="entry name" value="ABC_TRANSPORTER_1"/>
    <property type="match status" value="1"/>
</dbReference>